<evidence type="ECO:0000256" key="3">
    <source>
        <dbReference type="SAM" id="Coils"/>
    </source>
</evidence>
<evidence type="ECO:0000313" key="6">
    <source>
        <dbReference type="EMBL" id="SPD32940.1"/>
    </source>
</evidence>
<dbReference type="GO" id="GO:0006508">
    <property type="term" value="P:proteolysis"/>
    <property type="evidence" value="ECO:0007669"/>
    <property type="project" value="UniProtKB-KW"/>
</dbReference>
<keyword evidence="3" id="KW-0175">Coiled coil</keyword>
<gene>
    <name evidence="6" type="ORF">FSB_LOCUS60822</name>
</gene>
<dbReference type="GO" id="GO:0003676">
    <property type="term" value="F:nucleic acid binding"/>
    <property type="evidence" value="ECO:0007669"/>
    <property type="project" value="InterPro"/>
</dbReference>
<accession>A0A2N9J8T4</accession>
<proteinExistence type="predicted"/>
<dbReference type="Pfam" id="PF25597">
    <property type="entry name" value="SH3_retrovirus"/>
    <property type="match status" value="1"/>
</dbReference>
<feature type="coiled-coil region" evidence="3">
    <location>
        <begin position="145"/>
        <end position="172"/>
    </location>
</feature>
<feature type="domain" description="CCHC-type" evidence="5">
    <location>
        <begin position="139"/>
        <end position="154"/>
    </location>
</feature>
<keyword evidence="2" id="KW-0479">Metal-binding</keyword>
<dbReference type="SUPFAM" id="SSF53098">
    <property type="entry name" value="Ribonuclease H-like"/>
    <property type="match status" value="1"/>
</dbReference>
<protein>
    <recommendedName>
        <fullName evidence="5">CCHC-type domain-containing protein</fullName>
    </recommendedName>
</protein>
<name>A0A2N9J8T4_FAGSY</name>
<dbReference type="Pfam" id="PF13976">
    <property type="entry name" value="gag_pre-integrs"/>
    <property type="match status" value="1"/>
</dbReference>
<dbReference type="GO" id="GO:0008233">
    <property type="term" value="F:peptidase activity"/>
    <property type="evidence" value="ECO:0007669"/>
    <property type="project" value="UniProtKB-KW"/>
</dbReference>
<dbReference type="PANTHER" id="PTHR42648">
    <property type="entry name" value="TRANSPOSASE, PUTATIVE-RELATED"/>
    <property type="match status" value="1"/>
</dbReference>
<feature type="region of interest" description="Disordered" evidence="4">
    <location>
        <begin position="90"/>
        <end position="131"/>
    </location>
</feature>
<keyword evidence="1" id="KW-0378">Hydrolase</keyword>
<evidence type="ECO:0000256" key="2">
    <source>
        <dbReference type="PROSITE-ProRule" id="PRU00047"/>
    </source>
</evidence>
<dbReference type="Pfam" id="PF22936">
    <property type="entry name" value="Pol_BBD"/>
    <property type="match status" value="1"/>
</dbReference>
<evidence type="ECO:0000259" key="5">
    <source>
        <dbReference type="PROSITE" id="PS50158"/>
    </source>
</evidence>
<dbReference type="InterPro" id="IPR012337">
    <property type="entry name" value="RNaseH-like_sf"/>
</dbReference>
<dbReference type="PANTHER" id="PTHR42648:SF28">
    <property type="entry name" value="TRANSPOSON-ENCODED PROTEIN WITH RIBONUCLEASE H-LIKE AND RETROVIRUS ZINC FINGER-LIKE DOMAINS"/>
    <property type="match status" value="1"/>
</dbReference>
<dbReference type="Pfam" id="PF14223">
    <property type="entry name" value="Retrotran_gag_2"/>
    <property type="match status" value="1"/>
</dbReference>
<keyword evidence="2" id="KW-0862">Zinc</keyword>
<dbReference type="PROSITE" id="PS50158">
    <property type="entry name" value="ZF_CCHC"/>
    <property type="match status" value="1"/>
</dbReference>
<keyword evidence="2" id="KW-0863">Zinc-finger</keyword>
<dbReference type="EMBL" id="OIVN01006427">
    <property type="protein sequence ID" value="SPD32940.1"/>
    <property type="molecule type" value="Genomic_DNA"/>
</dbReference>
<organism evidence="6">
    <name type="scientific">Fagus sylvatica</name>
    <name type="common">Beechnut</name>
    <dbReference type="NCBI Taxonomy" id="28930"/>
    <lineage>
        <taxon>Eukaryota</taxon>
        <taxon>Viridiplantae</taxon>
        <taxon>Streptophyta</taxon>
        <taxon>Embryophyta</taxon>
        <taxon>Tracheophyta</taxon>
        <taxon>Spermatophyta</taxon>
        <taxon>Magnoliopsida</taxon>
        <taxon>eudicotyledons</taxon>
        <taxon>Gunneridae</taxon>
        <taxon>Pentapetalae</taxon>
        <taxon>rosids</taxon>
        <taxon>fabids</taxon>
        <taxon>Fagales</taxon>
        <taxon>Fagaceae</taxon>
        <taxon>Fagus</taxon>
    </lineage>
</organism>
<feature type="compositionally biased region" description="Acidic residues" evidence="4">
    <location>
        <begin position="504"/>
        <end position="524"/>
    </location>
</feature>
<dbReference type="InterPro" id="IPR057670">
    <property type="entry name" value="SH3_retrovirus"/>
</dbReference>
<dbReference type="GO" id="GO:0008270">
    <property type="term" value="F:zinc ion binding"/>
    <property type="evidence" value="ECO:0007669"/>
    <property type="project" value="UniProtKB-KW"/>
</dbReference>
<feature type="region of interest" description="Disordered" evidence="4">
    <location>
        <begin position="489"/>
        <end position="539"/>
    </location>
</feature>
<dbReference type="InterPro" id="IPR036875">
    <property type="entry name" value="Znf_CCHC_sf"/>
</dbReference>
<sequence>MSDENWEEMDEKAASAIRLNLGDEVIHNILEAKTAKQIWKKLKVNLEEEDKAILLLASLPTSFNHLVTTLMYGKETLELEEVTSALLSHSKMKQDGDDSQGDGLVVHSESNRNRNKSRGSNSNKERSQSRSRAKKDVECFYCHKKGHYKNQCKELKQHLEERKNEKKAAESASVIEEKSDDNEVDGDLLSVSSVIGISTMKIKIFDGVVRVFEDVRHILDLRKNLISLGVLDDLGYSYSTKGGVMKITKGTLLVMKGRKVNQLYRLIGNTVVGGAAVITSTKSSTDDTKLWHMRLGHIGERGMLELQKRNLLKGVKTCKLDFCKYCVYGKQPRVSFKTGSHTSKGVLDYVHSHVWGPVSVSSHSGAHYFISFIDDYSRKNEVAEKMNKTLAEKAKCIRLNAGLSKVFWAEAVNTANFIINISPATDNDFNIPQESGERTKLDPKSRKCIFLGFEKGVKGYRLWDPISKKKVISRDVILDETFMLKQNEEEVCEDSPKEKSTVEVEFDDDNLPSDKDNDEDDSQQQEEPYSIARGRGKRVHKAPQRYGFEDMVSFALITSSGVPLSYKDATNKKYS</sequence>
<dbReference type="Gene3D" id="4.10.60.10">
    <property type="entry name" value="Zinc finger, CCHC-type"/>
    <property type="match status" value="1"/>
</dbReference>
<dbReference type="InterPro" id="IPR025724">
    <property type="entry name" value="GAG-pre-integrase_dom"/>
</dbReference>
<keyword evidence="1" id="KW-0645">Protease</keyword>
<evidence type="ECO:0000256" key="4">
    <source>
        <dbReference type="SAM" id="MobiDB-lite"/>
    </source>
</evidence>
<dbReference type="SUPFAM" id="SSF57756">
    <property type="entry name" value="Retrovirus zinc finger-like domains"/>
    <property type="match status" value="1"/>
</dbReference>
<dbReference type="InterPro" id="IPR039537">
    <property type="entry name" value="Retrotran_Ty1/copia-like"/>
</dbReference>
<evidence type="ECO:0000256" key="1">
    <source>
        <dbReference type="ARBA" id="ARBA00022670"/>
    </source>
</evidence>
<dbReference type="InterPro" id="IPR054722">
    <property type="entry name" value="PolX-like_BBD"/>
</dbReference>
<dbReference type="InterPro" id="IPR001878">
    <property type="entry name" value="Znf_CCHC"/>
</dbReference>
<dbReference type="AlphaFoldDB" id="A0A2N9J8T4"/>
<reference evidence="6" key="1">
    <citation type="submission" date="2018-02" db="EMBL/GenBank/DDBJ databases">
        <authorList>
            <person name="Cohen D.B."/>
            <person name="Kent A.D."/>
        </authorList>
    </citation>
    <scope>NUCLEOTIDE SEQUENCE</scope>
</reference>